<dbReference type="EMBL" id="JAQOMS010000002">
    <property type="protein sequence ID" value="MDC2888540.1"/>
    <property type="molecule type" value="Genomic_DNA"/>
</dbReference>
<keyword evidence="3" id="KW-1185">Reference proteome</keyword>
<gene>
    <name evidence="2" type="ORF">PN838_06940</name>
</gene>
<name>A0ABT5FAI4_9GAMM</name>
<sequence length="65" mass="7115">MNKNKVTLAVVTSLLALSACNSNQQAQNTPNTSKKAPVYWQDLSVFKVNTEAPRATFCPTMLSQN</sequence>
<dbReference type="RefSeq" id="WP_272180140.1">
    <property type="nucleotide sequence ID" value="NZ_JAQOMS010000002.1"/>
</dbReference>
<comment type="caution">
    <text evidence="2">The sequence shown here is derived from an EMBL/GenBank/DDBJ whole genome shotgun (WGS) entry which is preliminary data.</text>
</comment>
<evidence type="ECO:0000256" key="1">
    <source>
        <dbReference type="SAM" id="SignalP"/>
    </source>
</evidence>
<feature type="signal peptide" evidence="1">
    <location>
        <begin position="1"/>
        <end position="26"/>
    </location>
</feature>
<feature type="chain" id="PRO_5047137457" evidence="1">
    <location>
        <begin position="27"/>
        <end position="65"/>
    </location>
</feature>
<reference evidence="2 3" key="1">
    <citation type="submission" date="2023-01" db="EMBL/GenBank/DDBJ databases">
        <title>Psychrosphaera sp. nov., isolated from marine algae.</title>
        <authorList>
            <person name="Bayburt H."/>
            <person name="Choi B.J."/>
            <person name="Kim J.M."/>
            <person name="Choi D.G."/>
            <person name="Jeon C.O."/>
        </authorList>
    </citation>
    <scope>NUCLEOTIDE SEQUENCE [LARGE SCALE GENOMIC DNA]</scope>
    <source>
        <strain evidence="2 3">G1-22</strain>
    </source>
</reference>
<proteinExistence type="predicted"/>
<dbReference type="PROSITE" id="PS51257">
    <property type="entry name" value="PROKAR_LIPOPROTEIN"/>
    <property type="match status" value="1"/>
</dbReference>
<evidence type="ECO:0000313" key="3">
    <source>
        <dbReference type="Proteomes" id="UP001528411"/>
    </source>
</evidence>
<dbReference type="Proteomes" id="UP001528411">
    <property type="component" value="Unassembled WGS sequence"/>
</dbReference>
<evidence type="ECO:0000313" key="2">
    <source>
        <dbReference type="EMBL" id="MDC2888540.1"/>
    </source>
</evidence>
<protein>
    <submittedName>
        <fullName evidence="2">Uncharacterized protein</fullName>
    </submittedName>
</protein>
<accession>A0ABT5FAI4</accession>
<keyword evidence="1" id="KW-0732">Signal</keyword>
<organism evidence="2 3">
    <name type="scientific">Psychrosphaera algicola</name>
    <dbReference type="NCBI Taxonomy" id="3023714"/>
    <lineage>
        <taxon>Bacteria</taxon>
        <taxon>Pseudomonadati</taxon>
        <taxon>Pseudomonadota</taxon>
        <taxon>Gammaproteobacteria</taxon>
        <taxon>Alteromonadales</taxon>
        <taxon>Pseudoalteromonadaceae</taxon>
        <taxon>Psychrosphaera</taxon>
    </lineage>
</organism>